<protein>
    <submittedName>
        <fullName evidence="1">Unannotated protein</fullName>
    </submittedName>
</protein>
<sequence length="110" mass="12249">MKELIRCNDNGSVGLKARNDSRHGPGCEDDCIARNVRLFAIKTHNVDLLVGAKRTQTIKHRDLAILQQHDHTASKFVDHFLLACQRDAPVNRLGLDNDSELSSMLDGSND</sequence>
<dbReference type="EMBL" id="CAFBOG010000312">
    <property type="protein sequence ID" value="CAB5001093.1"/>
    <property type="molecule type" value="Genomic_DNA"/>
</dbReference>
<organism evidence="1">
    <name type="scientific">freshwater metagenome</name>
    <dbReference type="NCBI Taxonomy" id="449393"/>
    <lineage>
        <taxon>unclassified sequences</taxon>
        <taxon>metagenomes</taxon>
        <taxon>ecological metagenomes</taxon>
    </lineage>
</organism>
<evidence type="ECO:0000313" key="1">
    <source>
        <dbReference type="EMBL" id="CAB5001093.1"/>
    </source>
</evidence>
<gene>
    <name evidence="1" type="ORF">UFOPK3914_02148</name>
</gene>
<dbReference type="AlphaFoldDB" id="A0A6J7PD30"/>
<accession>A0A6J7PD30</accession>
<proteinExistence type="predicted"/>
<reference evidence="1" key="1">
    <citation type="submission" date="2020-05" db="EMBL/GenBank/DDBJ databases">
        <authorList>
            <person name="Chiriac C."/>
            <person name="Salcher M."/>
            <person name="Ghai R."/>
            <person name="Kavagutti S V."/>
        </authorList>
    </citation>
    <scope>NUCLEOTIDE SEQUENCE</scope>
</reference>
<name>A0A6J7PD30_9ZZZZ</name>